<keyword evidence="2" id="KW-1133">Transmembrane helix</keyword>
<gene>
    <name evidence="3" type="ORF">RS83_02617</name>
</gene>
<dbReference type="Proteomes" id="UP000033640">
    <property type="component" value="Unassembled WGS sequence"/>
</dbReference>
<dbReference type="EMBL" id="JYIW01000026">
    <property type="protein sequence ID" value="KJL27568.1"/>
    <property type="molecule type" value="Genomic_DNA"/>
</dbReference>
<sequence length="360" mass="38198">MDVFERVREVNAGAGLTEDRISGARSRLLDGIDAGRTAERKRLARRPMLVIAGAVATVAAVTATVVVINQPVAPAPRVEAVPVSPGDPRTPGERIPKPVPTVGTGATEVFPGTTPQPGQYLKITATEESIFYRDGNGGVNQWFSNFGTPPIAAAVMRGYSSTTMPADRSGEWISSRGPSSEFVQAFGADEGTLGSAWSSVLPYSPAVIESRSVGGLDYGYTPGVGGPNYYDAQPRDPQALWNYWYDFFSQAQSGREESVLYSILDVLKSNIAPADVRSAYLEALQTSGRAAVDSTNGSVVTYAVQFSDADARTERISIDTSTGWVMGYTIKYLNADGGLVPGGVPNVRVTYALSIVPSAQ</sequence>
<proteinExistence type="predicted"/>
<evidence type="ECO:0000256" key="2">
    <source>
        <dbReference type="SAM" id="Phobius"/>
    </source>
</evidence>
<keyword evidence="2" id="KW-0472">Membrane</keyword>
<protein>
    <submittedName>
        <fullName evidence="3">Uncharacterized protein</fullName>
    </submittedName>
</protein>
<reference evidence="3 4" key="1">
    <citation type="submission" date="2015-02" db="EMBL/GenBank/DDBJ databases">
        <title>Draft genome sequences of ten Microbacterium spp. with emphasis on heavy metal contaminated environments.</title>
        <authorList>
            <person name="Corretto E."/>
        </authorList>
    </citation>
    <scope>NUCLEOTIDE SEQUENCE [LARGE SCALE GENOMIC DNA]</scope>
    <source>
        <strain evidence="3 4">BEL4b</strain>
    </source>
</reference>
<name>A0A0F0L352_9MICO</name>
<evidence type="ECO:0000256" key="1">
    <source>
        <dbReference type="SAM" id="MobiDB-lite"/>
    </source>
</evidence>
<dbReference type="PATRIC" id="fig|82380.11.peg.2655"/>
<accession>A0A0F0L352</accession>
<dbReference type="AlphaFoldDB" id="A0A0F0L352"/>
<evidence type="ECO:0000313" key="3">
    <source>
        <dbReference type="EMBL" id="KJL27568.1"/>
    </source>
</evidence>
<evidence type="ECO:0000313" key="4">
    <source>
        <dbReference type="Proteomes" id="UP000033640"/>
    </source>
</evidence>
<comment type="caution">
    <text evidence="3">The sequence shown here is derived from an EMBL/GenBank/DDBJ whole genome shotgun (WGS) entry which is preliminary data.</text>
</comment>
<keyword evidence="2" id="KW-0812">Transmembrane</keyword>
<feature type="transmembrane region" description="Helical" evidence="2">
    <location>
        <begin position="48"/>
        <end position="68"/>
    </location>
</feature>
<feature type="region of interest" description="Disordered" evidence="1">
    <location>
        <begin position="78"/>
        <end position="117"/>
    </location>
</feature>
<organism evidence="3 4">
    <name type="scientific">Microbacterium oxydans</name>
    <dbReference type="NCBI Taxonomy" id="82380"/>
    <lineage>
        <taxon>Bacteria</taxon>
        <taxon>Bacillati</taxon>
        <taxon>Actinomycetota</taxon>
        <taxon>Actinomycetes</taxon>
        <taxon>Micrococcales</taxon>
        <taxon>Microbacteriaceae</taxon>
        <taxon>Microbacterium</taxon>
    </lineage>
</organism>